<keyword evidence="9" id="KW-0378">Hydrolase</keyword>
<gene>
    <name evidence="19" type="ORF">C6I21_13550</name>
</gene>
<dbReference type="PANTHER" id="PTHR32282">
    <property type="entry name" value="BINDING PROTEIN TRANSPEPTIDASE, PUTATIVE-RELATED"/>
    <property type="match status" value="1"/>
</dbReference>
<dbReference type="InterPro" id="IPR050396">
    <property type="entry name" value="Glycosyltr_51/Transpeptidase"/>
</dbReference>
<reference evidence="19 20" key="1">
    <citation type="submission" date="2018-03" db="EMBL/GenBank/DDBJ databases">
        <title>Bacillus urumqiensis sp. nov., a moderately haloalkaliphilic bacterium isolated from a salt lake.</title>
        <authorList>
            <person name="Zhao B."/>
            <person name="Liao Z."/>
        </authorList>
    </citation>
    <scope>NUCLEOTIDE SEQUENCE [LARGE SCALE GENOMIC DNA]</scope>
    <source>
        <strain evidence="19 20">BZ-SZ-XJ18</strain>
    </source>
</reference>
<sequence>MKTAAGWSGVFLCFLAFLLFADRTGSELGKAESLPQILDERIEFEEETLAVNSEIRDRNGAVISDVYSGENRVYKPYHQIREDIIQMFKAVEDRHFDTHAGFDAAGIARALLVNLQSGAIDEGGSTITQQTVRNLYLTHEQTYERKLSELLYAYQMEQEYSKEEIMELYINSIYFANGIYGFESASEYYFSRPSDELSLGEITFLGSIPNNPTIYNPLEYPENVRERQKVMLRRMKEQGYLSEERYTAALNQSIELNVRERIDLYPDYVTYVYEELKQLIGQQEGYTDRLQAAGDNRAAVEEEWQSRVTEVMKEGIVIDTALKPSAQSHAVTVMNQQLQQTSAQGAAAIVDHQRQELIALTGGRNYQKFDFHRGYQAYRQPGSVIKPLLSYAPYLEENPGTDPSTLVDAGPFAHEGYAPRNAGGGVYGLVTMEEALRQSYNTAAVRLLHQLTPETAFRYLDAFPFARITSEDEALPAALGGFQYGMNLVEMTSAYTVFSQDGTFKTPRAIRGVYSKSNGDLLFSWNSGTRTVFSPETTSRIRGMLSQVIERGTGTGASYAAEGYLGGKTGTTDNYADLWFVGLSNRYTAGVWFGHDQPGALREESTENLHTKTWRRLMQEMPD</sequence>
<evidence type="ECO:0000256" key="11">
    <source>
        <dbReference type="ARBA" id="ARBA00022984"/>
    </source>
</evidence>
<dbReference type="PANTHER" id="PTHR32282:SF11">
    <property type="entry name" value="PENICILLIN-BINDING PROTEIN 1B"/>
    <property type="match status" value="1"/>
</dbReference>
<evidence type="ECO:0000256" key="16">
    <source>
        <dbReference type="ARBA" id="ARBA00049902"/>
    </source>
</evidence>
<keyword evidence="11" id="KW-0573">Peptidoglycan synthesis</keyword>
<keyword evidence="10" id="KW-0133">Cell shape</keyword>
<keyword evidence="13" id="KW-0511">Multifunctional enzyme</keyword>
<dbReference type="GO" id="GO:0008360">
    <property type="term" value="P:regulation of cell shape"/>
    <property type="evidence" value="ECO:0007669"/>
    <property type="project" value="UniProtKB-KW"/>
</dbReference>
<dbReference type="SUPFAM" id="SSF56601">
    <property type="entry name" value="beta-lactamase/transpeptidase-like"/>
    <property type="match status" value="1"/>
</dbReference>
<dbReference type="InterPro" id="IPR001460">
    <property type="entry name" value="PCN-bd_Tpept"/>
</dbReference>
<evidence type="ECO:0000256" key="6">
    <source>
        <dbReference type="ARBA" id="ARBA00022670"/>
    </source>
</evidence>
<evidence type="ECO:0000256" key="3">
    <source>
        <dbReference type="ARBA" id="ARBA00007739"/>
    </source>
</evidence>
<evidence type="ECO:0000313" key="20">
    <source>
        <dbReference type="Proteomes" id="UP000243650"/>
    </source>
</evidence>
<keyword evidence="6" id="KW-0645">Protease</keyword>
<keyword evidence="12" id="KW-0472">Membrane</keyword>
<dbReference type="GO" id="GO:0009002">
    <property type="term" value="F:serine-type D-Ala-D-Ala carboxypeptidase activity"/>
    <property type="evidence" value="ECO:0007669"/>
    <property type="project" value="UniProtKB-EC"/>
</dbReference>
<protein>
    <submittedName>
        <fullName evidence="19">Penicillin-binding protein</fullName>
    </submittedName>
</protein>
<evidence type="ECO:0000256" key="8">
    <source>
        <dbReference type="ARBA" id="ARBA00022679"/>
    </source>
</evidence>
<evidence type="ECO:0000256" key="12">
    <source>
        <dbReference type="ARBA" id="ARBA00023136"/>
    </source>
</evidence>
<dbReference type="GO" id="GO:0008955">
    <property type="term" value="F:peptidoglycan glycosyltransferase activity"/>
    <property type="evidence" value="ECO:0007669"/>
    <property type="project" value="UniProtKB-EC"/>
</dbReference>
<comment type="catalytic activity">
    <reaction evidence="15">
        <text>Preferential cleavage: (Ac)2-L-Lys-D-Ala-|-D-Ala. Also transpeptidation of peptidyl-alanyl moieties that are N-acyl substituents of D-alanine.</text>
        <dbReference type="EC" id="3.4.16.4"/>
    </reaction>
</comment>
<dbReference type="InterPro" id="IPR001264">
    <property type="entry name" value="Glyco_trans_51"/>
</dbReference>
<evidence type="ECO:0000256" key="10">
    <source>
        <dbReference type="ARBA" id="ARBA00022960"/>
    </source>
</evidence>
<dbReference type="SUPFAM" id="SSF53955">
    <property type="entry name" value="Lysozyme-like"/>
    <property type="match status" value="1"/>
</dbReference>
<comment type="catalytic activity">
    <reaction evidence="16">
        <text>[GlcNAc-(1-&gt;4)-Mur2Ac(oyl-L-Ala-gamma-D-Glu-L-Lys-D-Ala-D-Ala)](n)-di-trans,octa-cis-undecaprenyl diphosphate + beta-D-GlcNAc-(1-&gt;4)-Mur2Ac(oyl-L-Ala-gamma-D-Glu-L-Lys-D-Ala-D-Ala)-di-trans,octa-cis-undecaprenyl diphosphate = [GlcNAc-(1-&gt;4)-Mur2Ac(oyl-L-Ala-gamma-D-Glu-L-Lys-D-Ala-D-Ala)](n+1)-di-trans,octa-cis-undecaprenyl diphosphate + di-trans,octa-cis-undecaprenyl diphosphate + H(+)</text>
        <dbReference type="Rhea" id="RHEA:23708"/>
        <dbReference type="Rhea" id="RHEA-COMP:9602"/>
        <dbReference type="Rhea" id="RHEA-COMP:9603"/>
        <dbReference type="ChEBI" id="CHEBI:15378"/>
        <dbReference type="ChEBI" id="CHEBI:58405"/>
        <dbReference type="ChEBI" id="CHEBI:60033"/>
        <dbReference type="ChEBI" id="CHEBI:78435"/>
        <dbReference type="EC" id="2.4.99.28"/>
    </reaction>
</comment>
<evidence type="ECO:0000256" key="7">
    <source>
        <dbReference type="ARBA" id="ARBA00022676"/>
    </source>
</evidence>
<dbReference type="OrthoDB" id="9766909at2"/>
<evidence type="ECO:0000256" key="2">
    <source>
        <dbReference type="ARBA" id="ARBA00007090"/>
    </source>
</evidence>
<evidence type="ECO:0000259" key="17">
    <source>
        <dbReference type="Pfam" id="PF00905"/>
    </source>
</evidence>
<evidence type="ECO:0000259" key="18">
    <source>
        <dbReference type="Pfam" id="PF00912"/>
    </source>
</evidence>
<name>A0A2P6MEJ6_ALKUR</name>
<dbReference type="Gene3D" id="3.40.710.10">
    <property type="entry name" value="DD-peptidase/beta-lactamase superfamily"/>
    <property type="match status" value="1"/>
</dbReference>
<dbReference type="FunFam" id="1.10.3810.10:FF:000001">
    <property type="entry name" value="Penicillin-binding protein 1A"/>
    <property type="match status" value="1"/>
</dbReference>
<comment type="subcellular location">
    <subcellularLocation>
        <location evidence="1">Cell membrane</location>
    </subcellularLocation>
</comment>
<keyword evidence="20" id="KW-1185">Reference proteome</keyword>
<dbReference type="InterPro" id="IPR023346">
    <property type="entry name" value="Lysozyme-like_dom_sf"/>
</dbReference>
<dbReference type="GO" id="GO:0030288">
    <property type="term" value="C:outer membrane-bounded periplasmic space"/>
    <property type="evidence" value="ECO:0007669"/>
    <property type="project" value="TreeGrafter"/>
</dbReference>
<comment type="similarity">
    <text evidence="2">In the C-terminal section; belongs to the transpeptidase family.</text>
</comment>
<dbReference type="EMBL" id="PVNS01000013">
    <property type="protein sequence ID" value="PRO64725.1"/>
    <property type="molecule type" value="Genomic_DNA"/>
</dbReference>
<dbReference type="GO" id="GO:0071555">
    <property type="term" value="P:cell wall organization"/>
    <property type="evidence" value="ECO:0007669"/>
    <property type="project" value="UniProtKB-KW"/>
</dbReference>
<evidence type="ECO:0000256" key="5">
    <source>
        <dbReference type="ARBA" id="ARBA00022645"/>
    </source>
</evidence>
<evidence type="ECO:0000256" key="15">
    <source>
        <dbReference type="ARBA" id="ARBA00034000"/>
    </source>
</evidence>
<keyword evidence="14" id="KW-0961">Cell wall biogenesis/degradation</keyword>
<keyword evidence="8" id="KW-0808">Transferase</keyword>
<evidence type="ECO:0000313" key="19">
    <source>
        <dbReference type="EMBL" id="PRO64725.1"/>
    </source>
</evidence>
<keyword evidence="5" id="KW-0121">Carboxypeptidase</keyword>
<evidence type="ECO:0000256" key="1">
    <source>
        <dbReference type="ARBA" id="ARBA00004236"/>
    </source>
</evidence>
<keyword evidence="4" id="KW-1003">Cell membrane</keyword>
<organism evidence="19 20">
    <name type="scientific">Alkalicoccus urumqiensis</name>
    <name type="common">Bacillus urumqiensis</name>
    <dbReference type="NCBI Taxonomy" id="1548213"/>
    <lineage>
        <taxon>Bacteria</taxon>
        <taxon>Bacillati</taxon>
        <taxon>Bacillota</taxon>
        <taxon>Bacilli</taxon>
        <taxon>Bacillales</taxon>
        <taxon>Bacillaceae</taxon>
        <taxon>Alkalicoccus</taxon>
    </lineage>
</organism>
<dbReference type="GO" id="GO:0009252">
    <property type="term" value="P:peptidoglycan biosynthetic process"/>
    <property type="evidence" value="ECO:0007669"/>
    <property type="project" value="UniProtKB-KW"/>
</dbReference>
<dbReference type="GO" id="GO:0008658">
    <property type="term" value="F:penicillin binding"/>
    <property type="evidence" value="ECO:0007669"/>
    <property type="project" value="InterPro"/>
</dbReference>
<feature type="domain" description="Penicillin-binding protein transpeptidase" evidence="17">
    <location>
        <begin position="345"/>
        <end position="583"/>
    </location>
</feature>
<dbReference type="AlphaFoldDB" id="A0A2P6MEJ6"/>
<dbReference type="Proteomes" id="UP000243650">
    <property type="component" value="Unassembled WGS sequence"/>
</dbReference>
<dbReference type="GO" id="GO:0005886">
    <property type="term" value="C:plasma membrane"/>
    <property type="evidence" value="ECO:0007669"/>
    <property type="project" value="UniProtKB-SubCell"/>
</dbReference>
<dbReference type="Gene3D" id="1.10.3810.10">
    <property type="entry name" value="Biosynthetic peptidoglycan transglycosylase-like"/>
    <property type="match status" value="1"/>
</dbReference>
<accession>A0A2P6MEJ6</accession>
<dbReference type="GO" id="GO:0006508">
    <property type="term" value="P:proteolysis"/>
    <property type="evidence" value="ECO:0007669"/>
    <property type="project" value="UniProtKB-KW"/>
</dbReference>
<dbReference type="InterPro" id="IPR036950">
    <property type="entry name" value="PBP_transglycosylase"/>
</dbReference>
<dbReference type="Pfam" id="PF00912">
    <property type="entry name" value="Transgly"/>
    <property type="match status" value="1"/>
</dbReference>
<comment type="similarity">
    <text evidence="3">In the N-terminal section; belongs to the glycosyltransferase 51 family.</text>
</comment>
<dbReference type="Pfam" id="PF00905">
    <property type="entry name" value="Transpeptidase"/>
    <property type="match status" value="1"/>
</dbReference>
<evidence type="ECO:0000256" key="9">
    <source>
        <dbReference type="ARBA" id="ARBA00022801"/>
    </source>
</evidence>
<keyword evidence="7" id="KW-0328">Glycosyltransferase</keyword>
<evidence type="ECO:0000256" key="14">
    <source>
        <dbReference type="ARBA" id="ARBA00023316"/>
    </source>
</evidence>
<evidence type="ECO:0000256" key="13">
    <source>
        <dbReference type="ARBA" id="ARBA00023268"/>
    </source>
</evidence>
<comment type="caution">
    <text evidence="19">The sequence shown here is derived from an EMBL/GenBank/DDBJ whole genome shotgun (WGS) entry which is preliminary data.</text>
</comment>
<dbReference type="RefSeq" id="WP_105960025.1">
    <property type="nucleotide sequence ID" value="NZ_PVNS01000013.1"/>
</dbReference>
<dbReference type="InterPro" id="IPR012338">
    <property type="entry name" value="Beta-lactam/transpept-like"/>
</dbReference>
<proteinExistence type="inferred from homology"/>
<evidence type="ECO:0000256" key="4">
    <source>
        <dbReference type="ARBA" id="ARBA00022475"/>
    </source>
</evidence>
<feature type="domain" description="Glycosyl transferase family 51" evidence="18">
    <location>
        <begin position="60"/>
        <end position="236"/>
    </location>
</feature>